<evidence type="ECO:0000259" key="7">
    <source>
        <dbReference type="Pfam" id="PF00288"/>
    </source>
</evidence>
<name>A0A3M0C3L4_9AQUI</name>
<dbReference type="PIRSF" id="PIRSF010376">
    <property type="entry name" value="IspE"/>
    <property type="match status" value="1"/>
</dbReference>
<dbReference type="InterPro" id="IPR036554">
    <property type="entry name" value="GHMP_kinase_C_sf"/>
</dbReference>
<sequence>MEILLSPAKINLGLWITEKRPDGYHNIYTYMHKVSLYDRIFVKPSPILKVSSSNPSVPEGKENIVYKAVKEFENYTGLEVNLEIFIEKNIPVGAGLGGGSSNAATILKYINDKFGKPLSEEELIKLGASIGSDIPFFFKEGLVKVTGKGDILEDTDIKYENPVFIIYPNIPSDTKDIYSKVDYKMLTKLEDLAKIDSLIFDVNKLVENIENTLGIIAKEHIGTIREVLNTVEYLGYIGNITGSGSAVYVIGEPGNEVDIICKAKNWKLFKVKFI</sequence>
<reference evidence="8 9" key="1">
    <citation type="submission" date="2018-10" db="EMBL/GenBank/DDBJ databases">
        <title>Genomic Encyclopedia of Archaeal and Bacterial Type Strains, Phase II (KMG-II): from individual species to whole genera.</title>
        <authorList>
            <person name="Goeker M."/>
        </authorList>
    </citation>
    <scope>NUCLEOTIDE SEQUENCE [LARGE SCALE GENOMIC DNA]</scope>
    <source>
        <strain evidence="8 9">VM1</strain>
    </source>
</reference>
<dbReference type="InterPro" id="IPR006204">
    <property type="entry name" value="GHMP_kinase_N_dom"/>
</dbReference>
<dbReference type="GO" id="GO:0016114">
    <property type="term" value="P:terpenoid biosynthetic process"/>
    <property type="evidence" value="ECO:0007669"/>
    <property type="project" value="UniProtKB-UniRule"/>
</dbReference>
<keyword evidence="3 6" id="KW-0547">Nucleotide-binding</keyword>
<comment type="catalytic activity">
    <reaction evidence="6">
        <text>4-CDP-2-C-methyl-D-erythritol + ATP = 4-CDP-2-C-methyl-D-erythritol 2-phosphate + ADP + H(+)</text>
        <dbReference type="Rhea" id="RHEA:18437"/>
        <dbReference type="ChEBI" id="CHEBI:15378"/>
        <dbReference type="ChEBI" id="CHEBI:30616"/>
        <dbReference type="ChEBI" id="CHEBI:57823"/>
        <dbReference type="ChEBI" id="CHEBI:57919"/>
        <dbReference type="ChEBI" id="CHEBI:456216"/>
        <dbReference type="EC" id="2.7.1.148"/>
    </reaction>
</comment>
<keyword evidence="6" id="KW-0414">Isoprene biosynthesis</keyword>
<dbReference type="GO" id="GO:0019288">
    <property type="term" value="P:isopentenyl diphosphate biosynthetic process, methylerythritol 4-phosphate pathway"/>
    <property type="evidence" value="ECO:0007669"/>
    <property type="project" value="UniProtKB-UniRule"/>
</dbReference>
<dbReference type="OrthoDB" id="9809438at2"/>
<dbReference type="RefSeq" id="WP_121922734.1">
    <property type="nucleotide sequence ID" value="NZ_REFO01000010.1"/>
</dbReference>
<dbReference type="PANTHER" id="PTHR43527:SF2">
    <property type="entry name" value="4-DIPHOSPHOCYTIDYL-2-C-METHYL-D-ERYTHRITOL KINASE, CHLOROPLASTIC"/>
    <property type="match status" value="1"/>
</dbReference>
<evidence type="ECO:0000256" key="1">
    <source>
        <dbReference type="ARBA" id="ARBA00017473"/>
    </source>
</evidence>
<evidence type="ECO:0000256" key="3">
    <source>
        <dbReference type="ARBA" id="ARBA00022741"/>
    </source>
</evidence>
<comment type="caution">
    <text evidence="8">The sequence shown here is derived from an EMBL/GenBank/DDBJ whole genome shotgun (WGS) entry which is preliminary data.</text>
</comment>
<keyword evidence="9" id="KW-1185">Reference proteome</keyword>
<evidence type="ECO:0000256" key="6">
    <source>
        <dbReference type="HAMAP-Rule" id="MF_00061"/>
    </source>
</evidence>
<comment type="pathway">
    <text evidence="6">Isoprenoid biosynthesis; isopentenyl diphosphate biosynthesis via DXP pathway; isopentenyl diphosphate from 1-deoxy-D-xylulose 5-phosphate: step 3/6.</text>
</comment>
<keyword evidence="5 6" id="KW-0067">ATP-binding</keyword>
<dbReference type="InterPro" id="IPR014721">
    <property type="entry name" value="Ribsml_uS5_D2-typ_fold_subgr"/>
</dbReference>
<dbReference type="PANTHER" id="PTHR43527">
    <property type="entry name" value="4-DIPHOSPHOCYTIDYL-2-C-METHYL-D-ERYTHRITOL KINASE, CHLOROPLASTIC"/>
    <property type="match status" value="1"/>
</dbReference>
<dbReference type="AlphaFoldDB" id="A0A3M0C3L4"/>
<dbReference type="HAMAP" id="MF_00061">
    <property type="entry name" value="IspE"/>
    <property type="match status" value="1"/>
</dbReference>
<evidence type="ECO:0000256" key="4">
    <source>
        <dbReference type="ARBA" id="ARBA00022777"/>
    </source>
</evidence>
<dbReference type="Gene3D" id="3.30.70.890">
    <property type="entry name" value="GHMP kinase, C-terminal domain"/>
    <property type="match status" value="1"/>
</dbReference>
<dbReference type="InterPro" id="IPR020568">
    <property type="entry name" value="Ribosomal_Su5_D2-typ_SF"/>
</dbReference>
<comment type="function">
    <text evidence="6">Catalyzes the phosphorylation of the position 2 hydroxy group of 4-diphosphocytidyl-2C-methyl-D-erythritol.</text>
</comment>
<evidence type="ECO:0000313" key="8">
    <source>
        <dbReference type="EMBL" id="RMA97552.1"/>
    </source>
</evidence>
<comment type="similarity">
    <text evidence="6">Belongs to the GHMP kinase family. IspE subfamily.</text>
</comment>
<dbReference type="GO" id="GO:0005524">
    <property type="term" value="F:ATP binding"/>
    <property type="evidence" value="ECO:0007669"/>
    <property type="project" value="UniProtKB-UniRule"/>
</dbReference>
<dbReference type="EMBL" id="REFO01000010">
    <property type="protein sequence ID" value="RMA97552.1"/>
    <property type="molecule type" value="Genomic_DNA"/>
</dbReference>
<organism evidence="8 9">
    <name type="scientific">Hydrogenothermus marinus</name>
    <dbReference type="NCBI Taxonomy" id="133270"/>
    <lineage>
        <taxon>Bacteria</taxon>
        <taxon>Pseudomonadati</taxon>
        <taxon>Aquificota</taxon>
        <taxon>Aquificia</taxon>
        <taxon>Aquificales</taxon>
        <taxon>Hydrogenothermaceae</taxon>
        <taxon>Hydrogenothermus</taxon>
    </lineage>
</organism>
<dbReference type="GO" id="GO:0050515">
    <property type="term" value="F:4-(cytidine 5'-diphospho)-2-C-methyl-D-erythritol kinase activity"/>
    <property type="evidence" value="ECO:0007669"/>
    <property type="project" value="UniProtKB-UniRule"/>
</dbReference>
<dbReference type="NCBIfam" id="TIGR00154">
    <property type="entry name" value="ispE"/>
    <property type="match status" value="1"/>
</dbReference>
<feature type="active site" evidence="6">
    <location>
        <position position="133"/>
    </location>
</feature>
<accession>A0A3M0C3L4</accession>
<feature type="binding site" evidence="6">
    <location>
        <begin position="91"/>
        <end position="101"/>
    </location>
    <ligand>
        <name>ATP</name>
        <dbReference type="ChEBI" id="CHEBI:30616"/>
    </ligand>
</feature>
<dbReference type="Pfam" id="PF00288">
    <property type="entry name" value="GHMP_kinases_N"/>
    <property type="match status" value="1"/>
</dbReference>
<dbReference type="SUPFAM" id="SSF55060">
    <property type="entry name" value="GHMP Kinase, C-terminal domain"/>
    <property type="match status" value="1"/>
</dbReference>
<dbReference type="Gene3D" id="3.30.230.10">
    <property type="match status" value="1"/>
</dbReference>
<dbReference type="SUPFAM" id="SSF54211">
    <property type="entry name" value="Ribosomal protein S5 domain 2-like"/>
    <property type="match status" value="1"/>
</dbReference>
<protein>
    <recommendedName>
        <fullName evidence="1 6">4-diphosphocytidyl-2-C-methyl-D-erythritol kinase</fullName>
        <shortName evidence="6">CMK</shortName>
        <ecNumber evidence="6">2.7.1.148</ecNumber>
    </recommendedName>
    <alternativeName>
        <fullName evidence="6">4-(cytidine-5'-diphospho)-2-C-methyl-D-erythritol kinase</fullName>
    </alternativeName>
</protein>
<feature type="active site" evidence="6">
    <location>
        <position position="9"/>
    </location>
</feature>
<keyword evidence="2 6" id="KW-0808">Transferase</keyword>
<dbReference type="InterPro" id="IPR004424">
    <property type="entry name" value="IspE"/>
</dbReference>
<evidence type="ECO:0000313" key="9">
    <source>
        <dbReference type="Proteomes" id="UP000280842"/>
    </source>
</evidence>
<dbReference type="UniPathway" id="UPA00056">
    <property type="reaction ID" value="UER00094"/>
</dbReference>
<evidence type="ECO:0000256" key="5">
    <source>
        <dbReference type="ARBA" id="ARBA00022840"/>
    </source>
</evidence>
<dbReference type="Proteomes" id="UP000280842">
    <property type="component" value="Unassembled WGS sequence"/>
</dbReference>
<gene>
    <name evidence="6" type="primary">ispE</name>
    <name evidence="8" type="ORF">CLV39_0167</name>
</gene>
<feature type="domain" description="GHMP kinase N-terminal" evidence="7">
    <location>
        <begin position="63"/>
        <end position="138"/>
    </location>
</feature>
<keyword evidence="4 6" id="KW-0418">Kinase</keyword>
<evidence type="ECO:0000256" key="2">
    <source>
        <dbReference type="ARBA" id="ARBA00022679"/>
    </source>
</evidence>
<proteinExistence type="inferred from homology"/>
<dbReference type="EC" id="2.7.1.148" evidence="6"/>